<proteinExistence type="predicted"/>
<evidence type="ECO:0000256" key="3">
    <source>
        <dbReference type="ARBA" id="ARBA00022737"/>
    </source>
</evidence>
<reference evidence="7 8" key="1">
    <citation type="submission" date="2018-11" db="EMBL/GenBank/DDBJ databases">
        <title>Genome sequence of Apiotrichum porosum DSM 27194.</title>
        <authorList>
            <person name="Aliyu H."/>
            <person name="Gorte O."/>
            <person name="Ochsenreither K."/>
        </authorList>
    </citation>
    <scope>NUCLEOTIDE SEQUENCE [LARGE SCALE GENOMIC DNA]</scope>
    <source>
        <strain evidence="7 8">DSM 27194</strain>
    </source>
</reference>
<evidence type="ECO:0000313" key="8">
    <source>
        <dbReference type="Proteomes" id="UP000279236"/>
    </source>
</evidence>
<accession>A0A427XMF2</accession>
<dbReference type="GO" id="GO:0005634">
    <property type="term" value="C:nucleus"/>
    <property type="evidence" value="ECO:0007669"/>
    <property type="project" value="UniProtKB-SubCell"/>
</dbReference>
<protein>
    <submittedName>
        <fullName evidence="7">Uncharacterized protein</fullName>
    </submittedName>
</protein>
<sequence>MPPSSDYEIPAPSKIKLKETKAEQASRVYRREQRRMAREQERISRANGGGSRSRGSPPRNPGREESISPPRYGPRAGKRPATQLSDDSDDDGADNAHHRMGREEWADKMAWMAAEAMGGNPFGDYGGLGGGLFGRLGGGFGGGFGYSAARFEPYGWANAGQRIPNRHQHPHAGPSRPAFRDAAREVNPDPAGPVPPLGDMTENEYAEWVREGMYRRRHKAELDDMERRRAANREKERQREIERENAAREERKRIDRLKRERGRVEEDQRRGERRVWRARCTALMDGEVVSMDLKFADIPWPAYTATGSEGVSFVLSPDDIAIDNVRTFLFALADDEAAATEPKKSTESARRKVLRDAILVFHPDRFFARVLPRVRPADQENVKEGVERCSRLINELLASK</sequence>
<keyword evidence="5" id="KW-0539">Nucleus</keyword>
<gene>
    <name evidence="7" type="ORF">EHS24_009602</name>
</gene>
<evidence type="ECO:0000313" key="7">
    <source>
        <dbReference type="EMBL" id="RSH79934.1"/>
    </source>
</evidence>
<dbReference type="PANTHER" id="PTHR15263:SF1">
    <property type="entry name" value="NF-KAPPA-B INHIBITOR-LIKE PROTEIN 1"/>
    <property type="match status" value="1"/>
</dbReference>
<evidence type="ECO:0000256" key="4">
    <source>
        <dbReference type="ARBA" id="ARBA00023043"/>
    </source>
</evidence>
<keyword evidence="8" id="KW-1185">Reference proteome</keyword>
<feature type="region of interest" description="Disordered" evidence="6">
    <location>
        <begin position="1"/>
        <end position="97"/>
    </location>
</feature>
<feature type="region of interest" description="Disordered" evidence="6">
    <location>
        <begin position="226"/>
        <end position="250"/>
    </location>
</feature>
<evidence type="ECO:0000256" key="6">
    <source>
        <dbReference type="SAM" id="MobiDB-lite"/>
    </source>
</evidence>
<dbReference type="RefSeq" id="XP_028475043.1">
    <property type="nucleotide sequence ID" value="XM_028624875.1"/>
</dbReference>
<dbReference type="OrthoDB" id="2594106at2759"/>
<dbReference type="EMBL" id="RSCE01000009">
    <property type="protein sequence ID" value="RSH79934.1"/>
    <property type="molecule type" value="Genomic_DNA"/>
</dbReference>
<dbReference type="InterPro" id="IPR038753">
    <property type="entry name" value="NFKBIL1"/>
</dbReference>
<evidence type="ECO:0000256" key="2">
    <source>
        <dbReference type="ARBA" id="ARBA00022553"/>
    </source>
</evidence>
<feature type="compositionally biased region" description="Basic and acidic residues" evidence="6">
    <location>
        <begin position="16"/>
        <end position="44"/>
    </location>
</feature>
<dbReference type="AlphaFoldDB" id="A0A427XMF2"/>
<evidence type="ECO:0000256" key="1">
    <source>
        <dbReference type="ARBA" id="ARBA00004123"/>
    </source>
</evidence>
<dbReference type="GO" id="GO:0043124">
    <property type="term" value="P:negative regulation of canonical NF-kappaB signal transduction"/>
    <property type="evidence" value="ECO:0007669"/>
    <property type="project" value="InterPro"/>
</dbReference>
<keyword evidence="2" id="KW-0597">Phosphoprotein</keyword>
<organism evidence="7 8">
    <name type="scientific">Apiotrichum porosum</name>
    <dbReference type="NCBI Taxonomy" id="105984"/>
    <lineage>
        <taxon>Eukaryota</taxon>
        <taxon>Fungi</taxon>
        <taxon>Dikarya</taxon>
        <taxon>Basidiomycota</taxon>
        <taxon>Agaricomycotina</taxon>
        <taxon>Tremellomycetes</taxon>
        <taxon>Trichosporonales</taxon>
        <taxon>Trichosporonaceae</taxon>
        <taxon>Apiotrichum</taxon>
    </lineage>
</organism>
<keyword evidence="3" id="KW-0677">Repeat</keyword>
<keyword evidence="4" id="KW-0040">ANK repeat</keyword>
<dbReference type="PANTHER" id="PTHR15263">
    <property type="entry name" value="I-KAPPA-B-LIKE PROTEIN IKBL"/>
    <property type="match status" value="1"/>
</dbReference>
<evidence type="ECO:0000256" key="5">
    <source>
        <dbReference type="ARBA" id="ARBA00023242"/>
    </source>
</evidence>
<name>A0A427XMF2_9TREE</name>
<dbReference type="Proteomes" id="UP000279236">
    <property type="component" value="Unassembled WGS sequence"/>
</dbReference>
<comment type="subcellular location">
    <subcellularLocation>
        <location evidence="1">Nucleus</location>
    </subcellularLocation>
</comment>
<dbReference type="GeneID" id="39594145"/>
<comment type="caution">
    <text evidence="7">The sequence shown here is derived from an EMBL/GenBank/DDBJ whole genome shotgun (WGS) entry which is preliminary data.</text>
</comment>
<dbReference type="STRING" id="105984.A0A427XMF2"/>